<feature type="domain" description="PKD" evidence="2">
    <location>
        <begin position="276"/>
        <end position="343"/>
    </location>
</feature>
<accession>A0ABT7WIV2</accession>
<dbReference type="Pfam" id="PF18911">
    <property type="entry name" value="PKD_4"/>
    <property type="match status" value="1"/>
</dbReference>
<keyword evidence="4" id="KW-1185">Reference proteome</keyword>
<dbReference type="Proteomes" id="UP001174839">
    <property type="component" value="Unassembled WGS sequence"/>
</dbReference>
<keyword evidence="1" id="KW-0732">Signal</keyword>
<gene>
    <name evidence="3" type="ORF">QU605_15250</name>
</gene>
<sequence length="562" mass="61264">MAVPNDGTHDTPEEQIVFSNDVAWDFPRGSVLIKHFELGGKRLETRFEIKGDDDVYYYLTYKWNEAQTDATLLNEGLLEDVVVDGVTQTWQYPSRVECMSCHFPQNGGVLGPKTRNLNSVITYPGGTSANQLVNLSEMGIIPEVITNANVGNYMAVSAKDDLSASLEDRARSYIDVNCSSCHNPTVDNIAQFDARYTTPLELQNIIYGEVNYDLGLDNPKLVIPQDVANSVFHYRMNSLQTNVEMPPIAKDVVDEAGVQLIEEWINSLTPNTSNPPEAIISASVTNGMAPLSVTFDASASTDPDNDPLTYQWDFGDSTTDQGEVVTHVFTNPGTYTVTLTVDDGGLTDQATTLITVNSNTGSGTVSFSDATNLLQGDNFSGLVMGVVDMNGDGKDDILQFDNGRILKIQYQNNAGQNFNNYIFGQVPTILNDGRIQWAIIAADVDKNGFNDILSGGYYDGIKLISNNNGNNSYTSEFLPGGVFFIQGSVFADINNDGWIDAFLANDDAESIALTNNQDGSLSVNEAILNTETVPSSDNSGNYASTWIDYDNDGDLDLYISKC</sequence>
<dbReference type="PANTHER" id="PTHR44103">
    <property type="entry name" value="PROPROTEIN CONVERTASE P"/>
    <property type="match status" value="1"/>
</dbReference>
<dbReference type="InterPro" id="IPR000601">
    <property type="entry name" value="PKD_dom"/>
</dbReference>
<evidence type="ECO:0000259" key="2">
    <source>
        <dbReference type="PROSITE" id="PS50093"/>
    </source>
</evidence>
<name>A0ABT7WIV2_9FLAO</name>
<dbReference type="InterPro" id="IPR035986">
    <property type="entry name" value="PKD_dom_sf"/>
</dbReference>
<evidence type="ECO:0000256" key="1">
    <source>
        <dbReference type="ARBA" id="ARBA00022729"/>
    </source>
</evidence>
<dbReference type="Gene3D" id="2.60.40.10">
    <property type="entry name" value="Immunoglobulins"/>
    <property type="match status" value="1"/>
</dbReference>
<dbReference type="SUPFAM" id="SSF49299">
    <property type="entry name" value="PKD domain"/>
    <property type="match status" value="1"/>
</dbReference>
<organism evidence="3 4">
    <name type="scientific">Robiginitalea aurantiaca</name>
    <dbReference type="NCBI Taxonomy" id="3056915"/>
    <lineage>
        <taxon>Bacteria</taxon>
        <taxon>Pseudomonadati</taxon>
        <taxon>Bacteroidota</taxon>
        <taxon>Flavobacteriia</taxon>
        <taxon>Flavobacteriales</taxon>
        <taxon>Flavobacteriaceae</taxon>
        <taxon>Robiginitalea</taxon>
    </lineage>
</organism>
<dbReference type="InterPro" id="IPR022409">
    <property type="entry name" value="PKD/Chitinase_dom"/>
</dbReference>
<reference evidence="3" key="1">
    <citation type="submission" date="2023-06" db="EMBL/GenBank/DDBJ databases">
        <title>Robiginitalea aurantiacus sp. nov. and Algoriphagus sediminis sp. nov., isolated from coastal sediment.</title>
        <authorList>
            <person name="Zhou Z.Y."/>
            <person name="An J."/>
            <person name="Jia Y.W."/>
            <person name="Du Z.J."/>
        </authorList>
    </citation>
    <scope>NUCLEOTIDE SEQUENCE</scope>
    <source>
        <strain evidence="3">M39</strain>
    </source>
</reference>
<dbReference type="InterPro" id="IPR013783">
    <property type="entry name" value="Ig-like_fold"/>
</dbReference>
<dbReference type="CDD" id="cd00146">
    <property type="entry name" value="PKD"/>
    <property type="match status" value="1"/>
</dbReference>
<dbReference type="RefSeq" id="WP_289726194.1">
    <property type="nucleotide sequence ID" value="NZ_JAUDUY010000023.1"/>
</dbReference>
<dbReference type="PROSITE" id="PS50093">
    <property type="entry name" value="PKD"/>
    <property type="match status" value="1"/>
</dbReference>
<feature type="non-terminal residue" evidence="3">
    <location>
        <position position="562"/>
    </location>
</feature>
<dbReference type="PANTHER" id="PTHR44103:SF1">
    <property type="entry name" value="PROPROTEIN CONVERTASE P"/>
    <property type="match status" value="1"/>
</dbReference>
<dbReference type="InterPro" id="IPR028994">
    <property type="entry name" value="Integrin_alpha_N"/>
</dbReference>
<dbReference type="EMBL" id="JAUDUY010000023">
    <property type="protein sequence ID" value="MDM9632830.1"/>
    <property type="molecule type" value="Genomic_DNA"/>
</dbReference>
<evidence type="ECO:0000313" key="4">
    <source>
        <dbReference type="Proteomes" id="UP001174839"/>
    </source>
</evidence>
<dbReference type="SUPFAM" id="SSF69318">
    <property type="entry name" value="Integrin alpha N-terminal domain"/>
    <property type="match status" value="1"/>
</dbReference>
<dbReference type="InterPro" id="IPR036280">
    <property type="entry name" value="Multihaem_cyt_sf"/>
</dbReference>
<comment type="caution">
    <text evidence="3">The sequence shown here is derived from an EMBL/GenBank/DDBJ whole genome shotgun (WGS) entry which is preliminary data.</text>
</comment>
<dbReference type="SMART" id="SM00089">
    <property type="entry name" value="PKD"/>
    <property type="match status" value="1"/>
</dbReference>
<protein>
    <submittedName>
        <fullName evidence="3">PKD domain-containing protein</fullName>
    </submittedName>
</protein>
<dbReference type="InterPro" id="IPR013517">
    <property type="entry name" value="FG-GAP"/>
</dbReference>
<dbReference type="SUPFAM" id="SSF48695">
    <property type="entry name" value="Multiheme cytochromes"/>
    <property type="match status" value="1"/>
</dbReference>
<dbReference type="Pfam" id="PF13517">
    <property type="entry name" value="FG-GAP_3"/>
    <property type="match status" value="2"/>
</dbReference>
<proteinExistence type="predicted"/>
<evidence type="ECO:0000313" key="3">
    <source>
        <dbReference type="EMBL" id="MDM9632830.1"/>
    </source>
</evidence>